<sequence length="121" mass="13835">MFKFCPYWCNHSIGNLQRAEDVANERGGNGMTQGPEGRQSFRAFMESLYPSAKLTDEGIDSSYVEFGDYTWTQYYPSTREMRELDYNFNNFPIKSGSMVVPNPNDIVSQAVPNMPALRSHM</sequence>
<evidence type="ECO:0000313" key="1">
    <source>
        <dbReference type="EMBL" id="OKO91480.1"/>
    </source>
</evidence>
<name>A0A1Q5SU35_9EURO</name>
<comment type="caution">
    <text evidence="1">The sequence shown here is derived from an EMBL/GenBank/DDBJ whole genome shotgun (WGS) entry which is preliminary data.</text>
</comment>
<protein>
    <submittedName>
        <fullName evidence="1">Uncharacterized protein</fullName>
    </submittedName>
</protein>
<proteinExistence type="predicted"/>
<keyword evidence="2" id="KW-1185">Reference proteome</keyword>
<accession>A0A1Q5SU35</accession>
<dbReference type="EMBL" id="MNBE01000747">
    <property type="protein sequence ID" value="OKO91480.1"/>
    <property type="molecule type" value="Genomic_DNA"/>
</dbReference>
<gene>
    <name evidence="1" type="ORF">PENSUB_13092</name>
</gene>
<dbReference type="AlphaFoldDB" id="A0A1Q5SU35"/>
<reference evidence="1 2" key="1">
    <citation type="submission" date="2016-10" db="EMBL/GenBank/DDBJ databases">
        <title>Genome sequence of the ascomycete fungus Penicillium subrubescens.</title>
        <authorList>
            <person name="De Vries R.P."/>
            <person name="Peng M."/>
            <person name="Dilokpimol A."/>
            <person name="Hilden K."/>
            <person name="Makela M.R."/>
            <person name="Grigoriev I."/>
            <person name="Riley R."/>
            <person name="Granchi Z."/>
        </authorList>
    </citation>
    <scope>NUCLEOTIDE SEQUENCE [LARGE SCALE GENOMIC DNA]</scope>
    <source>
        <strain evidence="1 2">CBS 132785</strain>
    </source>
</reference>
<organism evidence="1 2">
    <name type="scientific">Penicillium subrubescens</name>
    <dbReference type="NCBI Taxonomy" id="1316194"/>
    <lineage>
        <taxon>Eukaryota</taxon>
        <taxon>Fungi</taxon>
        <taxon>Dikarya</taxon>
        <taxon>Ascomycota</taxon>
        <taxon>Pezizomycotina</taxon>
        <taxon>Eurotiomycetes</taxon>
        <taxon>Eurotiomycetidae</taxon>
        <taxon>Eurotiales</taxon>
        <taxon>Aspergillaceae</taxon>
        <taxon>Penicillium</taxon>
    </lineage>
</organism>
<evidence type="ECO:0000313" key="2">
    <source>
        <dbReference type="Proteomes" id="UP000186955"/>
    </source>
</evidence>
<dbReference type="Proteomes" id="UP000186955">
    <property type="component" value="Unassembled WGS sequence"/>
</dbReference>